<keyword evidence="8 10" id="KW-0472">Membrane</keyword>
<keyword evidence="6" id="KW-0915">Sodium</keyword>
<keyword evidence="13" id="KW-1185">Reference proteome</keyword>
<name>A0ABT6P3V1_9BACT</name>
<dbReference type="PANTHER" id="PTHR43562">
    <property type="entry name" value="NAPA-TYPE SODIUM/HYDROGEN ANTIPORTER"/>
    <property type="match status" value="1"/>
</dbReference>
<evidence type="ECO:0000256" key="1">
    <source>
        <dbReference type="ARBA" id="ARBA00004141"/>
    </source>
</evidence>
<evidence type="ECO:0000256" key="7">
    <source>
        <dbReference type="ARBA" id="ARBA00023065"/>
    </source>
</evidence>
<dbReference type="Gene3D" id="1.20.1530.20">
    <property type="match status" value="1"/>
</dbReference>
<evidence type="ECO:0000256" key="2">
    <source>
        <dbReference type="ARBA" id="ARBA00022448"/>
    </source>
</evidence>
<feature type="transmembrane region" description="Helical" evidence="10">
    <location>
        <begin position="346"/>
        <end position="368"/>
    </location>
</feature>
<feature type="transmembrane region" description="Helical" evidence="10">
    <location>
        <begin position="226"/>
        <end position="243"/>
    </location>
</feature>
<feature type="transmembrane region" description="Helical" evidence="10">
    <location>
        <begin position="65"/>
        <end position="86"/>
    </location>
</feature>
<protein>
    <submittedName>
        <fullName evidence="12">Cation:proton antiporter</fullName>
    </submittedName>
</protein>
<evidence type="ECO:0000256" key="10">
    <source>
        <dbReference type="SAM" id="Phobius"/>
    </source>
</evidence>
<evidence type="ECO:0000256" key="4">
    <source>
        <dbReference type="ARBA" id="ARBA00022692"/>
    </source>
</evidence>
<feature type="transmembrane region" description="Helical" evidence="10">
    <location>
        <begin position="189"/>
        <end position="214"/>
    </location>
</feature>
<keyword evidence="3" id="KW-0050">Antiport</keyword>
<feature type="transmembrane region" description="Helical" evidence="10">
    <location>
        <begin position="316"/>
        <end position="334"/>
    </location>
</feature>
<comment type="caution">
    <text evidence="12">The sequence shown here is derived from an EMBL/GenBank/DDBJ whole genome shotgun (WGS) entry which is preliminary data.</text>
</comment>
<feature type="transmembrane region" description="Helical" evidence="10">
    <location>
        <begin position="36"/>
        <end position="53"/>
    </location>
</feature>
<accession>A0ABT6P3V1</accession>
<keyword evidence="2" id="KW-0813">Transport</keyword>
<keyword evidence="4 10" id="KW-0812">Transmembrane</keyword>
<dbReference type="Pfam" id="PF00999">
    <property type="entry name" value="Na_H_Exchanger"/>
    <property type="match status" value="1"/>
</dbReference>
<dbReference type="PANTHER" id="PTHR43562:SF3">
    <property type="entry name" value="SODIUM ION_PROTON EXCHANGER (EUROFUNG)"/>
    <property type="match status" value="1"/>
</dbReference>
<dbReference type="InterPro" id="IPR038770">
    <property type="entry name" value="Na+/solute_symporter_sf"/>
</dbReference>
<dbReference type="Proteomes" id="UP001160301">
    <property type="component" value="Unassembled WGS sequence"/>
</dbReference>
<comment type="subcellular location">
    <subcellularLocation>
        <location evidence="1">Membrane</location>
        <topology evidence="1">Multi-pass membrane protein</topology>
    </subcellularLocation>
</comment>
<keyword evidence="7" id="KW-0406">Ion transport</keyword>
<feature type="transmembrane region" description="Helical" evidence="10">
    <location>
        <begin position="155"/>
        <end position="177"/>
    </location>
</feature>
<dbReference type="EMBL" id="JARZHI010000054">
    <property type="protein sequence ID" value="MDI1435233.1"/>
    <property type="molecule type" value="Genomic_DNA"/>
</dbReference>
<gene>
    <name evidence="12" type="ORF">QHF89_37375</name>
</gene>
<feature type="transmembrane region" description="Helical" evidence="10">
    <location>
        <begin position="127"/>
        <end position="149"/>
    </location>
</feature>
<feature type="transmembrane region" description="Helical" evidence="10">
    <location>
        <begin position="98"/>
        <end position="120"/>
    </location>
</feature>
<organism evidence="12 13">
    <name type="scientific">Polyangium sorediatum</name>
    <dbReference type="NCBI Taxonomy" id="889274"/>
    <lineage>
        <taxon>Bacteria</taxon>
        <taxon>Pseudomonadati</taxon>
        <taxon>Myxococcota</taxon>
        <taxon>Polyangia</taxon>
        <taxon>Polyangiales</taxon>
        <taxon>Polyangiaceae</taxon>
        <taxon>Polyangium</taxon>
    </lineage>
</organism>
<feature type="transmembrane region" description="Helical" evidence="10">
    <location>
        <begin position="405"/>
        <end position="429"/>
    </location>
</feature>
<feature type="transmembrane region" description="Helical" evidence="10">
    <location>
        <begin position="263"/>
        <end position="296"/>
    </location>
</feature>
<evidence type="ECO:0000313" key="12">
    <source>
        <dbReference type="EMBL" id="MDI1435233.1"/>
    </source>
</evidence>
<reference evidence="12 13" key="1">
    <citation type="submission" date="2023-04" db="EMBL/GenBank/DDBJ databases">
        <title>The genome sequence of Polyangium sorediatum DSM14670.</title>
        <authorList>
            <person name="Zhang X."/>
        </authorList>
    </citation>
    <scope>NUCLEOTIDE SEQUENCE [LARGE SCALE GENOMIC DNA]</scope>
    <source>
        <strain evidence="12 13">DSM 14670</strain>
    </source>
</reference>
<feature type="domain" description="Cation/H+ exchanger transmembrane" evidence="11">
    <location>
        <begin position="52"/>
        <end position="430"/>
    </location>
</feature>
<dbReference type="RefSeq" id="WP_284721426.1">
    <property type="nucleotide sequence ID" value="NZ_JARZHI010000054.1"/>
</dbReference>
<evidence type="ECO:0000256" key="5">
    <source>
        <dbReference type="ARBA" id="ARBA00022989"/>
    </source>
</evidence>
<evidence type="ECO:0000256" key="9">
    <source>
        <dbReference type="ARBA" id="ARBA00023201"/>
    </source>
</evidence>
<proteinExistence type="predicted"/>
<evidence type="ECO:0000256" key="6">
    <source>
        <dbReference type="ARBA" id="ARBA00023053"/>
    </source>
</evidence>
<keyword evidence="5 10" id="KW-1133">Transmembrane helix</keyword>
<evidence type="ECO:0000259" key="11">
    <source>
        <dbReference type="Pfam" id="PF00999"/>
    </source>
</evidence>
<sequence>MVRHPLKTSLLLAVLVGALLPSIAFGSEGSAHADPIGAVVLYLAVILAAAKLGGDLAVRVGQPAVLGELVAGVILGNLGALGVSAFEPIKTDASIDMLSRLGVLVLLFEVGLESTVAQMLKVGVTSFFVATLGVVAPFALGWLFGAWLLPEASPYVHAFLGATLTATSVGITARVLQDLKASQSAEARIILGAAVIDDVLGLVILAVVTGILGAADRGGAMSYGEIGTVFGKALVFLVGSLVIGAKLSRRLFSVASRLRARGVLLALGLAFCFFFSWLAGLIGLAPIVGAFAAGLVLEDLHFRDFTARGESTLEHLVQPISSFLVPIFFVLMGARTDLGAFGQPGVPLLAAGLTVAAILGKQACSLGVGKGIDRLTIGVGMVPRGEVGLIFANIGQSLTVGGKPVISGAVFSAVVAMVIVTTMFTPPALKWSLSRRAAKSPKPPIPGAHDAH</sequence>
<evidence type="ECO:0000256" key="8">
    <source>
        <dbReference type="ARBA" id="ARBA00023136"/>
    </source>
</evidence>
<keyword evidence="9" id="KW-0739">Sodium transport</keyword>
<dbReference type="InterPro" id="IPR006153">
    <property type="entry name" value="Cation/H_exchanger_TM"/>
</dbReference>
<evidence type="ECO:0000256" key="3">
    <source>
        <dbReference type="ARBA" id="ARBA00022449"/>
    </source>
</evidence>
<evidence type="ECO:0000313" key="13">
    <source>
        <dbReference type="Proteomes" id="UP001160301"/>
    </source>
</evidence>